<dbReference type="GO" id="GO:0016787">
    <property type="term" value="F:hydrolase activity"/>
    <property type="evidence" value="ECO:0007669"/>
    <property type="project" value="InterPro"/>
</dbReference>
<dbReference type="Pfam" id="PF00149">
    <property type="entry name" value="Metallophos"/>
    <property type="match status" value="1"/>
</dbReference>
<feature type="domain" description="Calcineurin-like phosphoesterase" evidence="1">
    <location>
        <begin position="1"/>
        <end position="108"/>
    </location>
</feature>
<reference evidence="2" key="1">
    <citation type="submission" date="2006-10" db="EMBL/GenBank/DDBJ databases">
        <authorList>
            <person name="Amadeo P."/>
            <person name="Zhao Q."/>
            <person name="Wortman J."/>
            <person name="Fraser-Liggett C."/>
            <person name="Carlton J."/>
        </authorList>
    </citation>
    <scope>NUCLEOTIDE SEQUENCE</scope>
    <source>
        <strain evidence="2">G3</strain>
    </source>
</reference>
<proteinExistence type="predicted"/>
<dbReference type="AlphaFoldDB" id="A2D8Y4"/>
<dbReference type="InterPro" id="IPR029052">
    <property type="entry name" value="Metallo-depent_PP-like"/>
</dbReference>
<name>A2D8Y4_TRIV3</name>
<dbReference type="STRING" id="5722.A2D8Y4"/>
<dbReference type="PANTHER" id="PTHR12849">
    <property type="entry name" value="RNA LARIAT DEBRANCHING ENZYME"/>
    <property type="match status" value="1"/>
</dbReference>
<dbReference type="VEuPathDB" id="TrichDB:TVAGG3_0694950"/>
<dbReference type="InterPro" id="IPR004843">
    <property type="entry name" value="Calcineurin-like_PHP"/>
</dbReference>
<evidence type="ECO:0000313" key="2">
    <source>
        <dbReference type="EMBL" id="EAY23010.1"/>
    </source>
</evidence>
<dbReference type="EMBL" id="DS113180">
    <property type="protein sequence ID" value="EAY23010.1"/>
    <property type="molecule type" value="Genomic_DNA"/>
</dbReference>
<dbReference type="PANTHER" id="PTHR12849:SF0">
    <property type="entry name" value="LARIAT DEBRANCHING ENZYME"/>
    <property type="match status" value="1"/>
</dbReference>
<protein>
    <submittedName>
        <fullName evidence="2">Lariat debranching enzyme-related protein</fullName>
    </submittedName>
</protein>
<evidence type="ECO:0000259" key="1">
    <source>
        <dbReference type="Pfam" id="PF00149"/>
    </source>
</evidence>
<dbReference type="VEuPathDB" id="TrichDB:TVAG_RG_DS113234_10"/>
<evidence type="ECO:0000313" key="3">
    <source>
        <dbReference type="Proteomes" id="UP000001542"/>
    </source>
</evidence>
<dbReference type="OrthoDB" id="407609at2759"/>
<dbReference type="OMA" id="IGGNHEP"/>
<sequence length="209" mass="23776">MKVFVTGCLHGEWDKLIDTVNALIEDGNKIELILVTGDCETFRNEEDMKSFTAPQKYHILGSFYKIYNGERSLPCLTIIIGGNHEASDLFHQLPFGGWVAPNCFYIGRAAHVIVGDILISGISGLYKESNYYDPVNEEFPLRKIGDMHSAYAFRAFSDFQLFGLKTTQIMLSHDWPSKIPLKFGGKYLQNRRPDLIESDKKISLDCQWV</sequence>
<dbReference type="InParanoid" id="A2D8Y4"/>
<gene>
    <name evidence="2" type="ORF">TVAG_182460</name>
</gene>
<keyword evidence="3" id="KW-1185">Reference proteome</keyword>
<accession>A2D8Y4</accession>
<dbReference type="eggNOG" id="KOG2863">
    <property type="taxonomic scope" value="Eukaryota"/>
</dbReference>
<dbReference type="SUPFAM" id="SSF56300">
    <property type="entry name" value="Metallo-dependent phosphatases"/>
    <property type="match status" value="1"/>
</dbReference>
<reference evidence="2" key="2">
    <citation type="journal article" date="2007" name="Science">
        <title>Draft genome sequence of the sexually transmitted pathogen Trichomonas vaginalis.</title>
        <authorList>
            <person name="Carlton J.M."/>
            <person name="Hirt R.P."/>
            <person name="Silva J.C."/>
            <person name="Delcher A.L."/>
            <person name="Schatz M."/>
            <person name="Zhao Q."/>
            <person name="Wortman J.R."/>
            <person name="Bidwell S.L."/>
            <person name="Alsmark U.C.M."/>
            <person name="Besteiro S."/>
            <person name="Sicheritz-Ponten T."/>
            <person name="Noel C.J."/>
            <person name="Dacks J.B."/>
            <person name="Foster P.G."/>
            <person name="Simillion C."/>
            <person name="Van de Peer Y."/>
            <person name="Miranda-Saavedra D."/>
            <person name="Barton G.J."/>
            <person name="Westrop G.D."/>
            <person name="Mueller S."/>
            <person name="Dessi D."/>
            <person name="Fiori P.L."/>
            <person name="Ren Q."/>
            <person name="Paulsen I."/>
            <person name="Zhang H."/>
            <person name="Bastida-Corcuera F.D."/>
            <person name="Simoes-Barbosa A."/>
            <person name="Brown M.T."/>
            <person name="Hayes R.D."/>
            <person name="Mukherjee M."/>
            <person name="Okumura C.Y."/>
            <person name="Schneider R."/>
            <person name="Smith A.J."/>
            <person name="Vanacova S."/>
            <person name="Villalvazo M."/>
            <person name="Haas B.J."/>
            <person name="Pertea M."/>
            <person name="Feldblyum T.V."/>
            <person name="Utterback T.R."/>
            <person name="Shu C.L."/>
            <person name="Osoegawa K."/>
            <person name="de Jong P.J."/>
            <person name="Hrdy I."/>
            <person name="Horvathova L."/>
            <person name="Zubacova Z."/>
            <person name="Dolezal P."/>
            <person name="Malik S.B."/>
            <person name="Logsdon J.M. Jr."/>
            <person name="Henze K."/>
            <person name="Gupta A."/>
            <person name="Wang C.C."/>
            <person name="Dunne R.L."/>
            <person name="Upcroft J.A."/>
            <person name="Upcroft P."/>
            <person name="White O."/>
            <person name="Salzberg S.L."/>
            <person name="Tang P."/>
            <person name="Chiu C.-H."/>
            <person name="Lee Y.-S."/>
            <person name="Embley T.M."/>
            <person name="Coombs G.H."/>
            <person name="Mottram J.C."/>
            <person name="Tachezy J."/>
            <person name="Fraser-Liggett C.M."/>
            <person name="Johnson P.J."/>
        </authorList>
    </citation>
    <scope>NUCLEOTIDE SEQUENCE [LARGE SCALE GENOMIC DNA]</scope>
    <source>
        <strain evidence="2">G3</strain>
    </source>
</reference>
<organism evidence="2 3">
    <name type="scientific">Trichomonas vaginalis (strain ATCC PRA-98 / G3)</name>
    <dbReference type="NCBI Taxonomy" id="412133"/>
    <lineage>
        <taxon>Eukaryota</taxon>
        <taxon>Metamonada</taxon>
        <taxon>Parabasalia</taxon>
        <taxon>Trichomonadida</taxon>
        <taxon>Trichomonadidae</taxon>
        <taxon>Trichomonas</taxon>
    </lineage>
</organism>
<dbReference type="Proteomes" id="UP000001542">
    <property type="component" value="Unassembled WGS sequence"/>
</dbReference>